<dbReference type="Proteomes" id="UP000002028">
    <property type="component" value="Plasmid pSLIN02"/>
</dbReference>
<dbReference type="RefSeq" id="WP_012931278.1">
    <property type="nucleotide sequence ID" value="NC_013732.1"/>
</dbReference>
<organism evidence="1 2">
    <name type="scientific">Spirosoma linguale (strain ATCC 33905 / DSM 74 / LMG 10896 / Claus 1)</name>
    <dbReference type="NCBI Taxonomy" id="504472"/>
    <lineage>
        <taxon>Bacteria</taxon>
        <taxon>Pseudomonadati</taxon>
        <taxon>Bacteroidota</taxon>
        <taxon>Cytophagia</taxon>
        <taxon>Cytophagales</taxon>
        <taxon>Cytophagaceae</taxon>
        <taxon>Spirosoma</taxon>
    </lineage>
</organism>
<name>D2QVG6_SPILD</name>
<keyword evidence="1" id="KW-0614">Plasmid</keyword>
<dbReference type="EMBL" id="CP001771">
    <property type="protein sequence ID" value="ADB42798.1"/>
    <property type="molecule type" value="Genomic_DNA"/>
</dbReference>
<reference evidence="1 2" key="1">
    <citation type="journal article" date="2010" name="Stand. Genomic Sci.">
        <title>Complete genome sequence of Spirosoma linguale type strain (1).</title>
        <authorList>
            <person name="Lail K."/>
            <person name="Sikorski J."/>
            <person name="Saunders E."/>
            <person name="Lapidus A."/>
            <person name="Glavina Del Rio T."/>
            <person name="Copeland A."/>
            <person name="Tice H."/>
            <person name="Cheng J.-F."/>
            <person name="Lucas S."/>
            <person name="Nolan M."/>
            <person name="Bruce D."/>
            <person name="Goodwin L."/>
            <person name="Pitluck S."/>
            <person name="Ivanova N."/>
            <person name="Mavromatis K."/>
            <person name="Ovchinnikova G."/>
            <person name="Pati A."/>
            <person name="Chen A."/>
            <person name="Palaniappan K."/>
            <person name="Land M."/>
            <person name="Hauser L."/>
            <person name="Chang Y.-J."/>
            <person name="Jeffries C.D."/>
            <person name="Chain P."/>
            <person name="Brettin T."/>
            <person name="Detter J.C."/>
            <person name="Schuetze A."/>
            <person name="Rohde M."/>
            <person name="Tindall B.J."/>
            <person name="Goeker M."/>
            <person name="Bristow J."/>
            <person name="Eisen J.A."/>
            <person name="Markowitz V."/>
            <person name="Hugenholtz P."/>
            <person name="Kyrpides N.C."/>
            <person name="Klenk H.-P."/>
            <person name="Chen F."/>
        </authorList>
    </citation>
    <scope>NUCLEOTIDE SEQUENCE [LARGE SCALE GENOMIC DNA]</scope>
    <source>
        <strain evidence="2">ATCC 33905 / DSM 74 / LMG 10896 / Claus 1</strain>
    </source>
</reference>
<dbReference type="AlphaFoldDB" id="D2QVG6"/>
<accession>D2QVG6</accession>
<proteinExistence type="predicted"/>
<keyword evidence="2" id="KW-1185">Reference proteome</keyword>
<sequence>MEEQPSHAKRKHYDQQTYARLLAELTQLIEEVPKLRPDRDAWDIEGDWAATGTIYFIDVVHQPLFETIREFDCRTIKLINMDRPAVRITFYRKHRYWLLKDKDLPIEQKVEQIQTHINDLTVKAQILESKLEKMMAPKRAEAKGQIGLYWEQVNTWRDILASPEQYEIAISNYSRQHFYVTINYKYRLPSGDFANEQEHLLNTQRDRLGNITQVRYNILFIDPVEILRDHPYQNREVEGYLNNFPIKSEAGKQTIYARSRPEIDSLKSFTTIDKL</sequence>
<geneLocation type="plasmid" evidence="1 2">
    <name>pSLIN02</name>
</geneLocation>
<gene>
    <name evidence="1" type="ordered locus">Slin_6849</name>
</gene>
<evidence type="ECO:0000313" key="2">
    <source>
        <dbReference type="Proteomes" id="UP000002028"/>
    </source>
</evidence>
<protein>
    <submittedName>
        <fullName evidence="1">Uncharacterized protein</fullName>
    </submittedName>
</protein>
<dbReference type="HOGENOM" id="CLU_1011586_0_0_10"/>
<dbReference type="KEGG" id="sli:Slin_6849"/>
<evidence type="ECO:0000313" key="1">
    <source>
        <dbReference type="EMBL" id="ADB42798.1"/>
    </source>
</evidence>